<reference evidence="15" key="2">
    <citation type="submission" date="2020-08" db="EMBL/GenBank/DDBJ databases">
        <title>Draft Genome Sequence of Cumin Blight Pathogen Alternaria burnsii.</title>
        <authorList>
            <person name="Feng Z."/>
        </authorList>
    </citation>
    <scope>NUCLEOTIDE SEQUENCE</scope>
    <source>
        <strain evidence="15">CBS107.38</strain>
    </source>
</reference>
<evidence type="ECO:0000259" key="12">
    <source>
        <dbReference type="PROSITE" id="PS50089"/>
    </source>
</evidence>
<dbReference type="InterPro" id="IPR001650">
    <property type="entry name" value="Helicase_C-like"/>
</dbReference>
<evidence type="ECO:0000256" key="3">
    <source>
        <dbReference type="ARBA" id="ARBA00022723"/>
    </source>
</evidence>
<dbReference type="PROSITE" id="PS00518">
    <property type="entry name" value="ZF_RING_1"/>
    <property type="match status" value="1"/>
</dbReference>
<keyword evidence="8" id="KW-0067">ATP-binding</keyword>
<proteinExistence type="inferred from homology"/>
<name>A0A8H7ED79_9PLEO</name>
<keyword evidence="15" id="KW-0347">Helicase</keyword>
<keyword evidence="5 10" id="KW-0863">Zinc-finger</keyword>
<dbReference type="PROSITE" id="PS51192">
    <property type="entry name" value="HELICASE_ATP_BIND_1"/>
    <property type="match status" value="1"/>
</dbReference>
<protein>
    <submittedName>
        <fullName evidence="15">Atp-dependent dna helicase</fullName>
    </submittedName>
</protein>
<sequence>MSEQQLPVTRSEDAMPADLSSFNVTDLLKTPHNARLHKEVQNLKKLINELVDYQLAHPKNPKSGSREDIDQEKKATQEIQKREKYIRAQLSIVKTLYRQSVLKVREEKAKTSDDRAVNDALILGLHNLKYEEQSLRSEISAAENYDHKYMKLPLISREEFLEQFPEHQESTEHDLMTARIEHEHQVRLKLEEARQEKLKQKQKLIAEVKKGKDDLTKLDTMVEKFIEAAEPIKRVLATDVSAMADIRSYPPIMSSVEGSAELLSATAFSVADVRSPGGPSSLPAQDASSCIRTIQDLFAAPTALKEEEPSPKRRKSSNGNAIPVRPQADSNEKNSIVLANVSIDLNMPTPSQDSSSITYTPAISQEPVNLELESCRRDHTGDTLQMKLWNAVNETGVDLVATTPSPFIDSAIPHLRNASALATSLQGKRYKPVSRAAFCRCQLHPPTHGRSQYKLVVEIRWTLNISVVEDPDIRGHYMNADLKLLSKYMSDAAPRGDKSWTLSDFYDSVHVPPADTEISPLIKQGLIDTKLLPFQERTVDWLLRREGVAFSSSGLLEPFVNTSPPASFRQTQDVTGVPCYVSQLRGTIVTNLDAAKDDTLQSLRGGILAEEMGLGKTVELIALISHHKRDILDDNIYDTYTGAQVRPSGATLIITPPSILEQWLSEIHAHAPDLKVCHYKGLPSQSAPKKDHATATIDYLMQHDVVVTTYQVLSKEIHHAVPPPDRSSRRPKRQDRRHSPLVGISWWRVCLDEAQMVESGVSQAAQVARIIPRCNAWAVSGTPLRKDVQDLRGLLIFLRCDAFANNKAAWTRLDKLSFQNIFNEIAVRNTKARVRDDLQIPPQKRVVITVPFTTIEEQHYNELMRQMCDACWLTPEGQPKEEGRDETHPEVVERMREWLIRLRQTCLHANVGRKNKKALGAKNGALRTVHEVLEVMIEQNDTKWKAEAREMVLCLIKMGHIQAYAGNFANRAKSSLEYYDKARTEAQSYIAICRAELLAEQQKLGRASTGGLHGADEDEDIDGDNMGRIPVLRKSLRSFLELEHAAQFFTATAWHQIKENLELTKPDSDDWREKDKLETEYYEAARVIRRELLKESKGRAQQQMAKVDSRKPFHQIPTIADLPDLGGIEARKILDTMDNLSDYLNEQAQLIQTWRAKIVDILLTRLVDDDDDKETTGEEYDDSLKAQDELYVYIMALRTLVADRNAAVNGLQDNLVEHELKAAEKQALKGDEDSDRGHAPQLLLEVINTRRGLQAKLQAGSLKGVVSSIRSLITALQWRANSGDARASLELGVLQKQNAKVQAVVTEQAKVITELEKEQEMYRGTMNQRLEYYRQFQHISDTVAKYKEELDNTFDSREFDKANQLRERKKDLANGFKTKCTYLKHLRTENQNEAAAECIICREDIEIGVLTACGHKYCKECINQWWQVHRSCPTCKQKLSGSDFKDITFKPTEIRAKEETTTPASPTQASTPDFSSTTSIYSDISDSTMKEIKMIDLEGSYGTKVDMIARHLIWIRNNDPGAKSIIFSQFGDFLEVLRDALKKWKIGASNITDKDGIWKFKADASIECLLLDAKTDSSGLTLVNATYVFLCEPLINPAIELQAISRVHRIGQQRPTTVFMYLISDTVEEAIYEISVARRLEHISNNTSSKLPTQSGSTTPALKEQTLDAANSAELQNAPFKQLMRKKGEGEIVKEEDLWHCLFGNHKKRTQVVLEREVAREVRAQAVEARIAGEGTVGSSGASVAADVDMAGGDLVETLPIVGGSSRDGATRF</sequence>
<dbReference type="InterPro" id="IPR013083">
    <property type="entry name" value="Znf_RING/FYVE/PHD"/>
</dbReference>
<dbReference type="InterPro" id="IPR059033">
    <property type="entry name" value="C144_05_dom"/>
</dbReference>
<dbReference type="SMART" id="SM00184">
    <property type="entry name" value="RING"/>
    <property type="match status" value="1"/>
</dbReference>
<keyword evidence="6" id="KW-0378">Hydrolase</keyword>
<evidence type="ECO:0000256" key="8">
    <source>
        <dbReference type="ARBA" id="ARBA00022840"/>
    </source>
</evidence>
<evidence type="ECO:0000256" key="4">
    <source>
        <dbReference type="ARBA" id="ARBA00022741"/>
    </source>
</evidence>
<dbReference type="InterPro" id="IPR001841">
    <property type="entry name" value="Znf_RING"/>
</dbReference>
<organism evidence="15 16">
    <name type="scientific">Alternaria burnsii</name>
    <dbReference type="NCBI Taxonomy" id="1187904"/>
    <lineage>
        <taxon>Eukaryota</taxon>
        <taxon>Fungi</taxon>
        <taxon>Dikarya</taxon>
        <taxon>Ascomycota</taxon>
        <taxon>Pezizomycotina</taxon>
        <taxon>Dothideomycetes</taxon>
        <taxon>Pleosporomycetidae</taxon>
        <taxon>Pleosporales</taxon>
        <taxon>Pleosporineae</taxon>
        <taxon>Pleosporaceae</taxon>
        <taxon>Alternaria</taxon>
        <taxon>Alternaria sect. Alternaria</taxon>
    </lineage>
</organism>
<evidence type="ECO:0000256" key="10">
    <source>
        <dbReference type="PROSITE-ProRule" id="PRU00175"/>
    </source>
</evidence>
<dbReference type="InterPro" id="IPR052583">
    <property type="entry name" value="ATP-helicase/E3_Ub-Ligase"/>
</dbReference>
<dbReference type="GO" id="GO:0005524">
    <property type="term" value="F:ATP binding"/>
    <property type="evidence" value="ECO:0007669"/>
    <property type="project" value="InterPro"/>
</dbReference>
<dbReference type="Pfam" id="PF13923">
    <property type="entry name" value="zf-C3HC4_2"/>
    <property type="match status" value="1"/>
</dbReference>
<evidence type="ECO:0000256" key="1">
    <source>
        <dbReference type="ARBA" id="ARBA00004123"/>
    </source>
</evidence>
<dbReference type="PANTHER" id="PTHR45865">
    <property type="entry name" value="E3 UBIQUITIN-PROTEIN LIGASE SHPRH FAMILY MEMBER"/>
    <property type="match status" value="1"/>
</dbReference>
<feature type="compositionally biased region" description="Basic and acidic residues" evidence="11">
    <location>
        <begin position="64"/>
        <end position="78"/>
    </location>
</feature>
<keyword evidence="4" id="KW-0547">Nucleotide-binding</keyword>
<comment type="caution">
    <text evidence="15">The sequence shown here is derived from an EMBL/GenBank/DDBJ whole genome shotgun (WGS) entry which is preliminary data.</text>
</comment>
<evidence type="ECO:0000256" key="5">
    <source>
        <dbReference type="ARBA" id="ARBA00022771"/>
    </source>
</evidence>
<dbReference type="Pfam" id="PF00271">
    <property type="entry name" value="Helicase_C"/>
    <property type="match status" value="1"/>
</dbReference>
<evidence type="ECO:0000256" key="9">
    <source>
        <dbReference type="ARBA" id="ARBA00023242"/>
    </source>
</evidence>
<dbReference type="RefSeq" id="XP_038784573.1">
    <property type="nucleotide sequence ID" value="XM_038933072.1"/>
</dbReference>
<keyword evidence="3" id="KW-0479">Metal-binding</keyword>
<feature type="region of interest" description="Disordered" evidence="11">
    <location>
        <begin position="1455"/>
        <end position="1478"/>
    </location>
</feature>
<dbReference type="GO" id="GO:0006974">
    <property type="term" value="P:DNA damage response"/>
    <property type="evidence" value="ECO:0007669"/>
    <property type="project" value="TreeGrafter"/>
</dbReference>
<dbReference type="FunFam" id="3.40.50.10810:FF:000059">
    <property type="entry name" value="SNF2 family helicase/ATPase, putative"/>
    <property type="match status" value="1"/>
</dbReference>
<dbReference type="Pfam" id="PF00176">
    <property type="entry name" value="SNF2-rel_dom"/>
    <property type="match status" value="1"/>
</dbReference>
<dbReference type="Pfam" id="PF09766">
    <property type="entry name" value="FmiP_Thoc5"/>
    <property type="match status" value="1"/>
</dbReference>
<evidence type="ECO:0000259" key="13">
    <source>
        <dbReference type="PROSITE" id="PS51192"/>
    </source>
</evidence>
<feature type="region of interest" description="Disordered" evidence="11">
    <location>
        <begin position="301"/>
        <end position="333"/>
    </location>
</feature>
<keyword evidence="9" id="KW-0539">Nucleus</keyword>
<comment type="similarity">
    <text evidence="2">Belongs to the THOC5 family.</text>
</comment>
<dbReference type="Proteomes" id="UP000596902">
    <property type="component" value="Unassembled WGS sequence"/>
</dbReference>
<dbReference type="PROSITE" id="PS50089">
    <property type="entry name" value="ZF_RING_2"/>
    <property type="match status" value="1"/>
</dbReference>
<evidence type="ECO:0000313" key="15">
    <source>
        <dbReference type="EMBL" id="KAF7674259.1"/>
    </source>
</evidence>
<dbReference type="GeneID" id="62206250"/>
<gene>
    <name evidence="15" type="ORF">GT037_008025</name>
</gene>
<dbReference type="CDD" id="cd18793">
    <property type="entry name" value="SF2_C_SNF"/>
    <property type="match status" value="1"/>
</dbReference>
<dbReference type="CDD" id="cd16568">
    <property type="entry name" value="RING-HC_ScPSH1-like"/>
    <property type="match status" value="1"/>
</dbReference>
<evidence type="ECO:0000313" key="16">
    <source>
        <dbReference type="Proteomes" id="UP000596902"/>
    </source>
</evidence>
<feature type="compositionally biased region" description="Low complexity" evidence="11">
    <location>
        <begin position="1461"/>
        <end position="1478"/>
    </location>
</feature>
<dbReference type="GO" id="GO:0005634">
    <property type="term" value="C:nucleus"/>
    <property type="evidence" value="ECO:0007669"/>
    <property type="project" value="UniProtKB-SubCell"/>
</dbReference>
<dbReference type="GO" id="GO:0016787">
    <property type="term" value="F:hydrolase activity"/>
    <property type="evidence" value="ECO:0007669"/>
    <property type="project" value="UniProtKB-KW"/>
</dbReference>
<dbReference type="GO" id="GO:0000209">
    <property type="term" value="P:protein polyubiquitination"/>
    <property type="evidence" value="ECO:0007669"/>
    <property type="project" value="TreeGrafter"/>
</dbReference>
<dbReference type="Gene3D" id="3.40.50.10810">
    <property type="entry name" value="Tandem AAA-ATPase domain"/>
    <property type="match status" value="1"/>
</dbReference>
<dbReference type="CDD" id="cd18070">
    <property type="entry name" value="DEXQc_SHPRH"/>
    <property type="match status" value="1"/>
</dbReference>
<dbReference type="InterPro" id="IPR027417">
    <property type="entry name" value="P-loop_NTPase"/>
</dbReference>
<dbReference type="InterPro" id="IPR019163">
    <property type="entry name" value="THO_Thoc5"/>
</dbReference>
<dbReference type="InterPro" id="IPR049730">
    <property type="entry name" value="SNF2/RAD54-like_C"/>
</dbReference>
<evidence type="ECO:0000256" key="7">
    <source>
        <dbReference type="ARBA" id="ARBA00022833"/>
    </source>
</evidence>
<dbReference type="GO" id="GO:0061630">
    <property type="term" value="F:ubiquitin protein ligase activity"/>
    <property type="evidence" value="ECO:0007669"/>
    <property type="project" value="TreeGrafter"/>
</dbReference>
<feature type="domain" description="Helicase ATP-binding" evidence="13">
    <location>
        <begin position="597"/>
        <end position="801"/>
    </location>
</feature>
<feature type="domain" description="Helicase C-terminal" evidence="14">
    <location>
        <begin position="1507"/>
        <end position="1659"/>
    </location>
</feature>
<reference evidence="15" key="1">
    <citation type="submission" date="2020-01" db="EMBL/GenBank/DDBJ databases">
        <authorList>
            <person name="Feng Z.H.Z."/>
        </authorList>
    </citation>
    <scope>NUCLEOTIDE SEQUENCE</scope>
    <source>
        <strain evidence="15">CBS107.38</strain>
    </source>
</reference>
<dbReference type="Pfam" id="PF26021">
    <property type="entry name" value="Ferritin_C144_05"/>
    <property type="match status" value="1"/>
</dbReference>
<dbReference type="PANTHER" id="PTHR45865:SF1">
    <property type="entry name" value="E3 UBIQUITIN-PROTEIN LIGASE SHPRH"/>
    <property type="match status" value="1"/>
</dbReference>
<dbReference type="Gene3D" id="3.30.40.10">
    <property type="entry name" value="Zinc/RING finger domain, C3HC4 (zinc finger)"/>
    <property type="match status" value="1"/>
</dbReference>
<dbReference type="Gene3D" id="3.40.50.300">
    <property type="entry name" value="P-loop containing nucleotide triphosphate hydrolases"/>
    <property type="match status" value="1"/>
</dbReference>
<comment type="subcellular location">
    <subcellularLocation>
        <location evidence="1">Nucleus</location>
    </subcellularLocation>
</comment>
<accession>A0A8H7ED79</accession>
<evidence type="ECO:0000256" key="11">
    <source>
        <dbReference type="SAM" id="MobiDB-lite"/>
    </source>
</evidence>
<keyword evidence="16" id="KW-1185">Reference proteome</keyword>
<feature type="domain" description="RING-type" evidence="12">
    <location>
        <begin position="1398"/>
        <end position="1436"/>
    </location>
</feature>
<dbReference type="InterPro" id="IPR000330">
    <property type="entry name" value="SNF2_N"/>
</dbReference>
<dbReference type="InterPro" id="IPR017907">
    <property type="entry name" value="Znf_RING_CS"/>
</dbReference>
<feature type="region of interest" description="Disordered" evidence="11">
    <location>
        <begin position="718"/>
        <end position="737"/>
    </location>
</feature>
<dbReference type="SMART" id="SM00487">
    <property type="entry name" value="DEXDc"/>
    <property type="match status" value="1"/>
</dbReference>
<dbReference type="EMBL" id="JAAABM010000011">
    <property type="protein sequence ID" value="KAF7674259.1"/>
    <property type="molecule type" value="Genomic_DNA"/>
</dbReference>
<feature type="region of interest" description="Disordered" evidence="11">
    <location>
        <begin position="57"/>
        <end position="78"/>
    </location>
</feature>
<evidence type="ECO:0000256" key="2">
    <source>
        <dbReference type="ARBA" id="ARBA00008044"/>
    </source>
</evidence>
<evidence type="ECO:0000256" key="6">
    <source>
        <dbReference type="ARBA" id="ARBA00022801"/>
    </source>
</evidence>
<dbReference type="SUPFAM" id="SSF57850">
    <property type="entry name" value="RING/U-box"/>
    <property type="match status" value="1"/>
</dbReference>
<evidence type="ECO:0000259" key="14">
    <source>
        <dbReference type="PROSITE" id="PS51194"/>
    </source>
</evidence>
<dbReference type="GO" id="GO:0008270">
    <property type="term" value="F:zinc ion binding"/>
    <property type="evidence" value="ECO:0007669"/>
    <property type="project" value="UniProtKB-KW"/>
</dbReference>
<dbReference type="GO" id="GO:0004386">
    <property type="term" value="F:helicase activity"/>
    <property type="evidence" value="ECO:0007669"/>
    <property type="project" value="UniProtKB-KW"/>
</dbReference>
<keyword evidence="7" id="KW-0862">Zinc</keyword>
<dbReference type="InterPro" id="IPR014001">
    <property type="entry name" value="Helicase_ATP-bd"/>
</dbReference>
<dbReference type="SUPFAM" id="SSF52540">
    <property type="entry name" value="P-loop containing nucleoside triphosphate hydrolases"/>
    <property type="match status" value="2"/>
</dbReference>
<dbReference type="PROSITE" id="PS51194">
    <property type="entry name" value="HELICASE_CTER"/>
    <property type="match status" value="1"/>
</dbReference>
<dbReference type="InterPro" id="IPR038718">
    <property type="entry name" value="SNF2-like_sf"/>
</dbReference>